<dbReference type="EMBL" id="VFIY01000018">
    <property type="protein sequence ID" value="TPD57648.1"/>
    <property type="molecule type" value="Genomic_DNA"/>
</dbReference>
<dbReference type="Pfam" id="PF19489">
    <property type="entry name" value="SLT_4"/>
    <property type="match status" value="1"/>
</dbReference>
<dbReference type="InterPro" id="IPR023346">
    <property type="entry name" value="Lysozyme-like_dom_sf"/>
</dbReference>
<proteinExistence type="predicted"/>
<dbReference type="Proteomes" id="UP000319148">
    <property type="component" value="Unassembled WGS sequence"/>
</dbReference>
<dbReference type="AlphaFoldDB" id="A0A501PBS6"/>
<comment type="caution">
    <text evidence="2">The sequence shown here is derived from an EMBL/GenBank/DDBJ whole genome shotgun (WGS) entry which is preliminary data.</text>
</comment>
<reference evidence="3" key="1">
    <citation type="submission" date="2019-06" db="EMBL/GenBank/DDBJ databases">
        <title>The complete genome of Emcibacter congregatus ZYLT.</title>
        <authorList>
            <person name="Zhao Z."/>
        </authorList>
    </citation>
    <scope>NUCLEOTIDE SEQUENCE [LARGE SCALE GENOMIC DNA]</scope>
    <source>
        <strain evidence="3">MCCC 1A06723</strain>
    </source>
</reference>
<dbReference type="OrthoDB" id="9789144at2"/>
<dbReference type="Gene3D" id="1.10.530.10">
    <property type="match status" value="1"/>
</dbReference>
<accession>A0A501PBS6</accession>
<organism evidence="2 3">
    <name type="scientific">Emcibacter nanhaiensis</name>
    <dbReference type="NCBI Taxonomy" id="1505037"/>
    <lineage>
        <taxon>Bacteria</taxon>
        <taxon>Pseudomonadati</taxon>
        <taxon>Pseudomonadota</taxon>
        <taxon>Alphaproteobacteria</taxon>
        <taxon>Emcibacterales</taxon>
        <taxon>Emcibacteraceae</taxon>
        <taxon>Emcibacter</taxon>
    </lineage>
</organism>
<evidence type="ECO:0000259" key="1">
    <source>
        <dbReference type="Pfam" id="PF19489"/>
    </source>
</evidence>
<sequence length="198" mass="22810">MILAVVLLLAVAGCSTTPPRNVANSCEIFREKSSWYKATKASQKRYGTPIHVQLAIIRQESSFKHDAKTERNYILGLIPWGRKSSAYGYAQVKDGTWDWYRQKSGNRGASRDDFSDAVDFVGWYTNLTQRRLGISKWDAYNQYLAYHEGQGGWKRGTYKKKGWLMKVARKVERNAKTYAAQLKTCEDDLDSGFWLWPF</sequence>
<evidence type="ECO:0000313" key="2">
    <source>
        <dbReference type="EMBL" id="TPD57648.1"/>
    </source>
</evidence>
<dbReference type="RefSeq" id="WP_139941963.1">
    <property type="nucleotide sequence ID" value="NZ_JBHSYP010000005.1"/>
</dbReference>
<dbReference type="InterPro" id="IPR045795">
    <property type="entry name" value="SLT_4"/>
</dbReference>
<gene>
    <name evidence="2" type="ORF">FIV46_16200</name>
</gene>
<keyword evidence="3" id="KW-1185">Reference proteome</keyword>
<name>A0A501PBS6_9PROT</name>
<dbReference type="SUPFAM" id="SSF53955">
    <property type="entry name" value="Lysozyme-like"/>
    <property type="match status" value="1"/>
</dbReference>
<protein>
    <recommendedName>
        <fullName evidence="1">Transglycosylase SLT domain-containing protein</fullName>
    </recommendedName>
</protein>
<feature type="domain" description="Transglycosylase SLT" evidence="1">
    <location>
        <begin position="3"/>
        <end position="185"/>
    </location>
</feature>
<dbReference type="CDD" id="cd00442">
    <property type="entry name" value="Lyz-like"/>
    <property type="match status" value="1"/>
</dbReference>
<evidence type="ECO:0000313" key="3">
    <source>
        <dbReference type="Proteomes" id="UP000319148"/>
    </source>
</evidence>